<sequence>MEFKSSAMTVSEGRIFCFVKVDPKRANVHEDTTIYKQQQHYIEPDNSKIHDNCTIMILLYPNQNLDYDTK</sequence>
<reference evidence="1 2" key="1">
    <citation type="journal article" date="2018" name="J. Allergy Clin. Immunol.">
        <title>High-quality assembly of Dermatophagoides pteronyssinus genome and transcriptome reveals a wide range of novel allergens.</title>
        <authorList>
            <person name="Liu X.Y."/>
            <person name="Yang K.Y."/>
            <person name="Wang M.Q."/>
            <person name="Kwok J.S."/>
            <person name="Zeng X."/>
            <person name="Yang Z."/>
            <person name="Xiao X.J."/>
            <person name="Lau C.P."/>
            <person name="Li Y."/>
            <person name="Huang Z.M."/>
            <person name="Ba J.G."/>
            <person name="Yim A.K."/>
            <person name="Ouyang C.Y."/>
            <person name="Ngai S.M."/>
            <person name="Chan T.F."/>
            <person name="Leung E.L."/>
            <person name="Liu L."/>
            <person name="Liu Z.G."/>
            <person name="Tsui S.K."/>
        </authorList>
    </citation>
    <scope>NUCLEOTIDE SEQUENCE [LARGE SCALE GENOMIC DNA]</scope>
    <source>
        <strain evidence="1">Derp</strain>
    </source>
</reference>
<protein>
    <submittedName>
        <fullName evidence="1">Uncharacterized protein</fullName>
    </submittedName>
</protein>
<evidence type="ECO:0000313" key="1">
    <source>
        <dbReference type="EMBL" id="KAH9421385.1"/>
    </source>
</evidence>
<gene>
    <name evidence="1" type="ORF">DERP_010522</name>
</gene>
<organism evidence="1 2">
    <name type="scientific">Dermatophagoides pteronyssinus</name>
    <name type="common">European house dust mite</name>
    <dbReference type="NCBI Taxonomy" id="6956"/>
    <lineage>
        <taxon>Eukaryota</taxon>
        <taxon>Metazoa</taxon>
        <taxon>Ecdysozoa</taxon>
        <taxon>Arthropoda</taxon>
        <taxon>Chelicerata</taxon>
        <taxon>Arachnida</taxon>
        <taxon>Acari</taxon>
        <taxon>Acariformes</taxon>
        <taxon>Sarcoptiformes</taxon>
        <taxon>Astigmata</taxon>
        <taxon>Psoroptidia</taxon>
        <taxon>Analgoidea</taxon>
        <taxon>Pyroglyphidae</taxon>
        <taxon>Dermatophagoidinae</taxon>
        <taxon>Dermatophagoides</taxon>
    </lineage>
</organism>
<comment type="caution">
    <text evidence="1">The sequence shown here is derived from an EMBL/GenBank/DDBJ whole genome shotgun (WGS) entry which is preliminary data.</text>
</comment>
<accession>A0ABQ8JFI1</accession>
<keyword evidence="2" id="KW-1185">Reference proteome</keyword>
<evidence type="ECO:0000313" key="2">
    <source>
        <dbReference type="Proteomes" id="UP000887458"/>
    </source>
</evidence>
<reference evidence="1 2" key="2">
    <citation type="journal article" date="2022" name="Mol. Biol. Evol.">
        <title>Comparative Genomics Reveals Insights into the Divergent Evolution of Astigmatic Mites and Household Pest Adaptations.</title>
        <authorList>
            <person name="Xiong Q."/>
            <person name="Wan A.T."/>
            <person name="Liu X."/>
            <person name="Fung C.S."/>
            <person name="Xiao X."/>
            <person name="Malainual N."/>
            <person name="Hou J."/>
            <person name="Wang L."/>
            <person name="Wang M."/>
            <person name="Yang K.Y."/>
            <person name="Cui Y."/>
            <person name="Leung E.L."/>
            <person name="Nong W."/>
            <person name="Shin S.K."/>
            <person name="Au S.W."/>
            <person name="Jeong K.Y."/>
            <person name="Chew F.T."/>
            <person name="Hui J.H."/>
            <person name="Leung T.F."/>
            <person name="Tungtrongchitr A."/>
            <person name="Zhong N."/>
            <person name="Liu Z."/>
            <person name="Tsui S.K."/>
        </authorList>
    </citation>
    <scope>NUCLEOTIDE SEQUENCE [LARGE SCALE GENOMIC DNA]</scope>
    <source>
        <strain evidence="1">Derp</strain>
    </source>
</reference>
<proteinExistence type="predicted"/>
<dbReference type="EMBL" id="NJHN03000041">
    <property type="protein sequence ID" value="KAH9421385.1"/>
    <property type="molecule type" value="Genomic_DNA"/>
</dbReference>
<dbReference type="Proteomes" id="UP000887458">
    <property type="component" value="Unassembled WGS sequence"/>
</dbReference>
<name>A0ABQ8JFI1_DERPT</name>